<dbReference type="Pfam" id="PF02673">
    <property type="entry name" value="BacA"/>
    <property type="match status" value="1"/>
</dbReference>
<evidence type="ECO:0000256" key="4">
    <source>
        <dbReference type="ARBA" id="ARBA00021581"/>
    </source>
</evidence>
<evidence type="ECO:0000256" key="14">
    <source>
        <dbReference type="ARBA" id="ARBA00032707"/>
    </source>
</evidence>
<gene>
    <name evidence="17" type="primary">uppP</name>
    <name evidence="18" type="ORF">GCM10009682_55620</name>
</gene>
<keyword evidence="19" id="KW-1185">Reference proteome</keyword>
<comment type="similarity">
    <text evidence="2 17">Belongs to the UppP family.</text>
</comment>
<evidence type="ECO:0000256" key="5">
    <source>
        <dbReference type="ARBA" id="ARBA00022475"/>
    </source>
</evidence>
<feature type="transmembrane region" description="Helical" evidence="17">
    <location>
        <begin position="43"/>
        <end position="63"/>
    </location>
</feature>
<evidence type="ECO:0000256" key="10">
    <source>
        <dbReference type="ARBA" id="ARBA00022989"/>
    </source>
</evidence>
<evidence type="ECO:0000256" key="15">
    <source>
        <dbReference type="ARBA" id="ARBA00032932"/>
    </source>
</evidence>
<protein>
    <recommendedName>
        <fullName evidence="4 17">Undecaprenyl-diphosphatase</fullName>
        <ecNumber evidence="3 17">3.6.1.27</ecNumber>
    </recommendedName>
    <alternativeName>
        <fullName evidence="15 17">Bacitracin resistance protein</fullName>
    </alternativeName>
    <alternativeName>
        <fullName evidence="14 17">Undecaprenyl pyrophosphate phosphatase</fullName>
    </alternativeName>
</protein>
<dbReference type="InterPro" id="IPR003824">
    <property type="entry name" value="UppP"/>
</dbReference>
<comment type="catalytic activity">
    <reaction evidence="16 17">
        <text>di-trans,octa-cis-undecaprenyl diphosphate + H2O = di-trans,octa-cis-undecaprenyl phosphate + phosphate + H(+)</text>
        <dbReference type="Rhea" id="RHEA:28094"/>
        <dbReference type="ChEBI" id="CHEBI:15377"/>
        <dbReference type="ChEBI" id="CHEBI:15378"/>
        <dbReference type="ChEBI" id="CHEBI:43474"/>
        <dbReference type="ChEBI" id="CHEBI:58405"/>
        <dbReference type="ChEBI" id="CHEBI:60392"/>
        <dbReference type="EC" id="3.6.1.27"/>
    </reaction>
</comment>
<dbReference type="NCBIfam" id="TIGR00753">
    <property type="entry name" value="undec_PP_bacA"/>
    <property type="match status" value="1"/>
</dbReference>
<evidence type="ECO:0000256" key="3">
    <source>
        <dbReference type="ARBA" id="ARBA00012374"/>
    </source>
</evidence>
<evidence type="ECO:0000256" key="6">
    <source>
        <dbReference type="ARBA" id="ARBA00022692"/>
    </source>
</evidence>
<evidence type="ECO:0000313" key="18">
    <source>
        <dbReference type="EMBL" id="GAA1829612.1"/>
    </source>
</evidence>
<comment type="subcellular location">
    <subcellularLocation>
        <location evidence="1 17">Cell membrane</location>
        <topology evidence="1 17">Multi-pass membrane protein</topology>
    </subcellularLocation>
</comment>
<dbReference type="EMBL" id="BAAALT010000256">
    <property type="protein sequence ID" value="GAA1829612.1"/>
    <property type="molecule type" value="Genomic_DNA"/>
</dbReference>
<reference evidence="19" key="1">
    <citation type="journal article" date="2019" name="Int. J. Syst. Evol. Microbiol.">
        <title>The Global Catalogue of Microorganisms (GCM) 10K type strain sequencing project: providing services to taxonomists for standard genome sequencing and annotation.</title>
        <authorList>
            <consortium name="The Broad Institute Genomics Platform"/>
            <consortium name="The Broad Institute Genome Sequencing Center for Infectious Disease"/>
            <person name="Wu L."/>
            <person name="Ma J."/>
        </authorList>
    </citation>
    <scope>NUCLEOTIDE SEQUENCE [LARGE SCALE GENOMIC DNA]</scope>
    <source>
        <strain evidence="19">JCM 13250</strain>
    </source>
</reference>
<dbReference type="RefSeq" id="WP_344138703.1">
    <property type="nucleotide sequence ID" value="NZ_BAAALT010000256.1"/>
</dbReference>
<feature type="transmembrane region" description="Helical" evidence="17">
    <location>
        <begin position="192"/>
        <end position="210"/>
    </location>
</feature>
<evidence type="ECO:0000256" key="8">
    <source>
        <dbReference type="ARBA" id="ARBA00022960"/>
    </source>
</evidence>
<feature type="transmembrane region" description="Helical" evidence="17">
    <location>
        <begin position="222"/>
        <end position="244"/>
    </location>
</feature>
<keyword evidence="12 17" id="KW-0046">Antibiotic resistance</keyword>
<accession>A0ABP4YT36</accession>
<feature type="transmembrane region" description="Helical" evidence="17">
    <location>
        <begin position="120"/>
        <end position="140"/>
    </location>
</feature>
<dbReference type="PANTHER" id="PTHR30622:SF3">
    <property type="entry name" value="UNDECAPRENYL-DIPHOSPHATASE"/>
    <property type="match status" value="1"/>
</dbReference>
<comment type="miscellaneous">
    <text evidence="17">Bacitracin is thought to be involved in the inhibition of peptidoglycan synthesis by sequestering undecaprenyl diphosphate, thereby reducing the pool of lipid carrier available.</text>
</comment>
<evidence type="ECO:0000256" key="16">
    <source>
        <dbReference type="ARBA" id="ARBA00047594"/>
    </source>
</evidence>
<sequence>MEFWKAIILGIVEGITEFLPVSSTGHLTITEKLLGLKVDDVGVTAYTAIIQVGAILAAVIYFWRDIVRIVTAFVKGLLSAEGRQQPDWRLSLAVIVGSMPIVAVALLAEDLIHGPLRSLWVVAASLIGWSVVMVFAEYAATQQRGEKDVTLKDGLIIGLAQCIALIPGVSRSGATISAGLLRDIDRVTATRLSFFLGIPALSAAGLYEAFSATDEVGASVGWGPAAVGTVVSFIVAYASIAWLLKYVARHSIVVFVWYRVVLGAIMIVALSAGWLSAT</sequence>
<keyword evidence="6 17" id="KW-0812">Transmembrane</keyword>
<evidence type="ECO:0000256" key="13">
    <source>
        <dbReference type="ARBA" id="ARBA00023316"/>
    </source>
</evidence>
<feature type="transmembrane region" description="Helical" evidence="17">
    <location>
        <begin position="256"/>
        <end position="277"/>
    </location>
</feature>
<evidence type="ECO:0000256" key="7">
    <source>
        <dbReference type="ARBA" id="ARBA00022801"/>
    </source>
</evidence>
<proteinExistence type="inferred from homology"/>
<dbReference type="HAMAP" id="MF_01006">
    <property type="entry name" value="Undec_diphosphatase"/>
    <property type="match status" value="1"/>
</dbReference>
<keyword evidence="8 17" id="KW-0133">Cell shape</keyword>
<dbReference type="NCBIfam" id="NF001392">
    <property type="entry name" value="PRK00281.2-1"/>
    <property type="match status" value="1"/>
</dbReference>
<evidence type="ECO:0000313" key="19">
    <source>
        <dbReference type="Proteomes" id="UP001500218"/>
    </source>
</evidence>
<keyword evidence="10 17" id="KW-1133">Transmembrane helix</keyword>
<name>A0ABP4YT36_9ACTN</name>
<comment type="function">
    <text evidence="17">Catalyzes the dephosphorylation of undecaprenyl diphosphate (UPP). Confers resistance to bacitracin.</text>
</comment>
<keyword evidence="13 17" id="KW-0961">Cell wall biogenesis/degradation</keyword>
<evidence type="ECO:0000256" key="1">
    <source>
        <dbReference type="ARBA" id="ARBA00004651"/>
    </source>
</evidence>
<keyword evidence="9 17" id="KW-0573">Peptidoglycan synthesis</keyword>
<dbReference type="Proteomes" id="UP001500218">
    <property type="component" value="Unassembled WGS sequence"/>
</dbReference>
<evidence type="ECO:0000256" key="17">
    <source>
        <dbReference type="HAMAP-Rule" id="MF_01006"/>
    </source>
</evidence>
<feature type="transmembrane region" description="Helical" evidence="17">
    <location>
        <begin position="90"/>
        <end position="108"/>
    </location>
</feature>
<comment type="caution">
    <text evidence="18">The sequence shown here is derived from an EMBL/GenBank/DDBJ whole genome shotgun (WGS) entry which is preliminary data.</text>
</comment>
<dbReference type="EC" id="3.6.1.27" evidence="3 17"/>
<evidence type="ECO:0000256" key="9">
    <source>
        <dbReference type="ARBA" id="ARBA00022984"/>
    </source>
</evidence>
<evidence type="ECO:0000256" key="11">
    <source>
        <dbReference type="ARBA" id="ARBA00023136"/>
    </source>
</evidence>
<keyword evidence="11 17" id="KW-0472">Membrane</keyword>
<keyword evidence="5 17" id="KW-1003">Cell membrane</keyword>
<keyword evidence="7 17" id="KW-0378">Hydrolase</keyword>
<organism evidence="18 19">
    <name type="scientific">Luedemannella flava</name>
    <dbReference type="NCBI Taxonomy" id="349316"/>
    <lineage>
        <taxon>Bacteria</taxon>
        <taxon>Bacillati</taxon>
        <taxon>Actinomycetota</taxon>
        <taxon>Actinomycetes</taxon>
        <taxon>Micromonosporales</taxon>
        <taxon>Micromonosporaceae</taxon>
        <taxon>Luedemannella</taxon>
    </lineage>
</organism>
<evidence type="ECO:0000256" key="2">
    <source>
        <dbReference type="ARBA" id="ARBA00010621"/>
    </source>
</evidence>
<evidence type="ECO:0000256" key="12">
    <source>
        <dbReference type="ARBA" id="ARBA00023251"/>
    </source>
</evidence>
<dbReference type="PANTHER" id="PTHR30622">
    <property type="entry name" value="UNDECAPRENYL-DIPHOSPHATASE"/>
    <property type="match status" value="1"/>
</dbReference>